<proteinExistence type="predicted"/>
<name>A0A2P2PGY6_RHIMU</name>
<dbReference type="EMBL" id="GGEC01073522">
    <property type="protein sequence ID" value="MBX54006.1"/>
    <property type="molecule type" value="Transcribed_RNA"/>
</dbReference>
<organism evidence="2">
    <name type="scientific">Rhizophora mucronata</name>
    <name type="common">Asiatic mangrove</name>
    <dbReference type="NCBI Taxonomy" id="61149"/>
    <lineage>
        <taxon>Eukaryota</taxon>
        <taxon>Viridiplantae</taxon>
        <taxon>Streptophyta</taxon>
        <taxon>Embryophyta</taxon>
        <taxon>Tracheophyta</taxon>
        <taxon>Spermatophyta</taxon>
        <taxon>Magnoliopsida</taxon>
        <taxon>eudicotyledons</taxon>
        <taxon>Gunneridae</taxon>
        <taxon>Pentapetalae</taxon>
        <taxon>rosids</taxon>
        <taxon>fabids</taxon>
        <taxon>Malpighiales</taxon>
        <taxon>Rhizophoraceae</taxon>
        <taxon>Rhizophora</taxon>
    </lineage>
</organism>
<protein>
    <submittedName>
        <fullName evidence="2">Uncharacterized protein</fullName>
    </submittedName>
</protein>
<accession>A0A2P2PGY6</accession>
<feature type="transmembrane region" description="Helical" evidence="1">
    <location>
        <begin position="6"/>
        <end position="27"/>
    </location>
</feature>
<keyword evidence="1" id="KW-1133">Transmembrane helix</keyword>
<evidence type="ECO:0000256" key="1">
    <source>
        <dbReference type="SAM" id="Phobius"/>
    </source>
</evidence>
<evidence type="ECO:0000313" key="2">
    <source>
        <dbReference type="EMBL" id="MBX54006.1"/>
    </source>
</evidence>
<sequence>MAIYVYLTLCNMGAFCFFMQKCIFLQYKNRHYLLM</sequence>
<dbReference type="AlphaFoldDB" id="A0A2P2PGY6"/>
<reference evidence="2" key="1">
    <citation type="submission" date="2018-02" db="EMBL/GenBank/DDBJ databases">
        <title>Rhizophora mucronata_Transcriptome.</title>
        <authorList>
            <person name="Meera S.P."/>
            <person name="Sreeshan A."/>
            <person name="Augustine A."/>
        </authorList>
    </citation>
    <scope>NUCLEOTIDE SEQUENCE</scope>
    <source>
        <tissue evidence="2">Leaf</tissue>
    </source>
</reference>
<keyword evidence="1" id="KW-0812">Transmembrane</keyword>
<keyword evidence="1" id="KW-0472">Membrane</keyword>